<feature type="transmembrane region" description="Helical" evidence="2">
    <location>
        <begin position="118"/>
        <end position="136"/>
    </location>
</feature>
<protein>
    <submittedName>
        <fullName evidence="3">Uncharacterized protein</fullName>
    </submittedName>
</protein>
<gene>
    <name evidence="3" type="ORF">HNR30_002289</name>
</gene>
<dbReference type="Proteomes" id="UP000530928">
    <property type="component" value="Unassembled WGS sequence"/>
</dbReference>
<feature type="region of interest" description="Disordered" evidence="1">
    <location>
        <begin position="144"/>
        <end position="200"/>
    </location>
</feature>
<evidence type="ECO:0000313" key="4">
    <source>
        <dbReference type="Proteomes" id="UP000530928"/>
    </source>
</evidence>
<proteinExistence type="predicted"/>
<feature type="compositionally biased region" description="Low complexity" evidence="1">
    <location>
        <begin position="147"/>
        <end position="164"/>
    </location>
</feature>
<dbReference type="EMBL" id="JACDUR010000002">
    <property type="protein sequence ID" value="MBA2890948.1"/>
    <property type="molecule type" value="Genomic_DNA"/>
</dbReference>
<name>A0A7W0HPJ9_9ACTN</name>
<keyword evidence="2" id="KW-0812">Transmembrane</keyword>
<feature type="compositionally biased region" description="Gly residues" evidence="1">
    <location>
        <begin position="95"/>
        <end position="111"/>
    </location>
</feature>
<feature type="compositionally biased region" description="Basic and acidic residues" evidence="1">
    <location>
        <begin position="61"/>
        <end position="70"/>
    </location>
</feature>
<keyword evidence="4" id="KW-1185">Reference proteome</keyword>
<keyword evidence="2" id="KW-0472">Membrane</keyword>
<feature type="region of interest" description="Disordered" evidence="1">
    <location>
        <begin position="39"/>
        <end position="112"/>
    </location>
</feature>
<feature type="compositionally biased region" description="Low complexity" evidence="1">
    <location>
        <begin position="176"/>
        <end position="193"/>
    </location>
</feature>
<feature type="compositionally biased region" description="Basic and acidic residues" evidence="1">
    <location>
        <begin position="85"/>
        <end position="94"/>
    </location>
</feature>
<dbReference type="AlphaFoldDB" id="A0A7W0HPJ9"/>
<dbReference type="RefSeq" id="WP_181609717.1">
    <property type="nucleotide sequence ID" value="NZ_BAABAM010000006.1"/>
</dbReference>
<sequence>MNDDDRRLRDALREEAARHEPRRERMLVRLEAEFGSFETASPEGAARSGGAVRANGLGRGVGDESGHRLGDGPGRVNGGGPGHGLEGRLGHRLEGGPGDTGVRGSGAGGGRGARRWRVLVLPAAAVAAVAAGAWWLTGTGPDTGPPAVAVPGTSASTAAASPAAEGRPDPRSTARSAQEQASPAPTAQPSPTQRASAPGVKAQALVDPNSNPYWAQNNLVLTFDKQAAGLAVTMRVKRTPGVAPAGLWSSLPGDDYTSSVREEPGAVVYRWALKDGRAVRPGTYTFAAQYNRRPQPEEGRAGDTYLVVVPGGRLSGHL</sequence>
<evidence type="ECO:0000313" key="3">
    <source>
        <dbReference type="EMBL" id="MBA2890948.1"/>
    </source>
</evidence>
<evidence type="ECO:0000256" key="1">
    <source>
        <dbReference type="SAM" id="MobiDB-lite"/>
    </source>
</evidence>
<organism evidence="3 4">
    <name type="scientific">Nonomuraea soli</name>
    <dbReference type="NCBI Taxonomy" id="1032476"/>
    <lineage>
        <taxon>Bacteria</taxon>
        <taxon>Bacillati</taxon>
        <taxon>Actinomycetota</taxon>
        <taxon>Actinomycetes</taxon>
        <taxon>Streptosporangiales</taxon>
        <taxon>Streptosporangiaceae</taxon>
        <taxon>Nonomuraea</taxon>
    </lineage>
</organism>
<feature type="region of interest" description="Disordered" evidence="1">
    <location>
        <begin position="1"/>
        <end position="23"/>
    </location>
</feature>
<reference evidence="3 4" key="1">
    <citation type="submission" date="2020-07" db="EMBL/GenBank/DDBJ databases">
        <title>Genomic Encyclopedia of Type Strains, Phase IV (KMG-IV): sequencing the most valuable type-strain genomes for metagenomic binning, comparative biology and taxonomic classification.</title>
        <authorList>
            <person name="Goeker M."/>
        </authorList>
    </citation>
    <scope>NUCLEOTIDE SEQUENCE [LARGE SCALE GENOMIC DNA]</scope>
    <source>
        <strain evidence="3 4">DSM 45533</strain>
    </source>
</reference>
<comment type="caution">
    <text evidence="3">The sequence shown here is derived from an EMBL/GenBank/DDBJ whole genome shotgun (WGS) entry which is preliminary data.</text>
</comment>
<keyword evidence="2" id="KW-1133">Transmembrane helix</keyword>
<accession>A0A7W0HPJ9</accession>
<evidence type="ECO:0000256" key="2">
    <source>
        <dbReference type="SAM" id="Phobius"/>
    </source>
</evidence>
<feature type="compositionally biased region" description="Gly residues" evidence="1">
    <location>
        <begin position="71"/>
        <end position="84"/>
    </location>
</feature>